<accession>A0A9P8A2J0</accession>
<gene>
    <name evidence="3" type="ORF">KVV02_004238</name>
</gene>
<protein>
    <submittedName>
        <fullName evidence="3">Uncharacterized protein</fullName>
    </submittedName>
</protein>
<dbReference type="GO" id="GO:0005829">
    <property type="term" value="C:cytosol"/>
    <property type="evidence" value="ECO:0007669"/>
    <property type="project" value="TreeGrafter"/>
</dbReference>
<dbReference type="GO" id="GO:0010890">
    <property type="term" value="P:positive regulation of triglyceride storage"/>
    <property type="evidence" value="ECO:0007669"/>
    <property type="project" value="TreeGrafter"/>
</dbReference>
<sequence length="491" mass="53443">MTTPYSSSESDNSDIEGRNHSRTSTSSVEEEVIKGPNGNAVHKKTTTTTTTIKRSVSSNSESSEKEETEAVVTAGFIARVSSLPLVHDSVSTLHSYAKDNKYSRYALDTAGSAVETVSKYTEPYQTRLQPHISKVDQIATKSLDLFETTFPIVTKPTSEIVTQVKKPIVYVEESSKNAYTQIQSTIDARVTVPVKTVTSNIASTAASTRDQITTVATSTANNITTAATTTATNIATQVNTRATPLVDGLETIVNRYLPDEELEREQSSAAQSNQASRVVDLGRHVSLRVSRRVSIGVAPITQSAQDFRKSAENNATLIKSKESIQALNVRLNTLVEALRVHAKELQENVQKVPGEATQRVQTLSSSLLVEIDSLSVYLKENGPKLPEYVQLRLEPLVGFVNDRYVTVKGEMAKPDVSAIQKARNILQLTTEETLPILQSAAQEVKETLVQYQVSIQENVHRGLNKVQEVNSSVSDAAARAVQSARVTLVGA</sequence>
<comment type="similarity">
    <text evidence="1">Belongs to the perilipin family.</text>
</comment>
<dbReference type="GO" id="GO:0019915">
    <property type="term" value="P:lipid storage"/>
    <property type="evidence" value="ECO:0007669"/>
    <property type="project" value="TreeGrafter"/>
</dbReference>
<feature type="region of interest" description="Disordered" evidence="2">
    <location>
        <begin position="1"/>
        <end position="67"/>
    </location>
</feature>
<evidence type="ECO:0000256" key="1">
    <source>
        <dbReference type="ARBA" id="ARBA00006311"/>
    </source>
</evidence>
<dbReference type="Gene3D" id="1.20.120.20">
    <property type="entry name" value="Apolipoprotein"/>
    <property type="match status" value="1"/>
</dbReference>
<proteinExistence type="inferred from homology"/>
<dbReference type="InterPro" id="IPR004279">
    <property type="entry name" value="Perilipin"/>
</dbReference>
<dbReference type="PANTHER" id="PTHR14024">
    <property type="entry name" value="PERILIPIN"/>
    <property type="match status" value="1"/>
</dbReference>
<organism evidence="3 4">
    <name type="scientific">Mortierella alpina</name>
    <name type="common">Oleaginous fungus</name>
    <name type="synonym">Mortierella renispora</name>
    <dbReference type="NCBI Taxonomy" id="64518"/>
    <lineage>
        <taxon>Eukaryota</taxon>
        <taxon>Fungi</taxon>
        <taxon>Fungi incertae sedis</taxon>
        <taxon>Mucoromycota</taxon>
        <taxon>Mortierellomycotina</taxon>
        <taxon>Mortierellomycetes</taxon>
        <taxon>Mortierellales</taxon>
        <taxon>Mortierellaceae</taxon>
        <taxon>Mortierella</taxon>
    </lineage>
</organism>
<dbReference type="Proteomes" id="UP000717515">
    <property type="component" value="Unassembled WGS sequence"/>
</dbReference>
<evidence type="ECO:0000313" key="4">
    <source>
        <dbReference type="Proteomes" id="UP000717515"/>
    </source>
</evidence>
<name>A0A9P8A2J0_MORAP</name>
<dbReference type="GO" id="GO:0005811">
    <property type="term" value="C:lipid droplet"/>
    <property type="evidence" value="ECO:0007669"/>
    <property type="project" value="TreeGrafter"/>
</dbReference>
<dbReference type="AlphaFoldDB" id="A0A9P8A2J0"/>
<evidence type="ECO:0000313" key="3">
    <source>
        <dbReference type="EMBL" id="KAG9323118.1"/>
    </source>
</evidence>
<feature type="compositionally biased region" description="Polar residues" evidence="2">
    <location>
        <begin position="1"/>
        <end position="10"/>
    </location>
</feature>
<reference evidence="3" key="1">
    <citation type="submission" date="2021-07" db="EMBL/GenBank/DDBJ databases">
        <title>Draft genome of Mortierella alpina, strain LL118, isolated from an aspen leaf litter sample.</title>
        <authorList>
            <person name="Yang S."/>
            <person name="Vinatzer B.A."/>
        </authorList>
    </citation>
    <scope>NUCLEOTIDE SEQUENCE</scope>
    <source>
        <strain evidence="3">LL118</strain>
    </source>
</reference>
<dbReference type="EMBL" id="JAIFTL010000115">
    <property type="protein sequence ID" value="KAG9323118.1"/>
    <property type="molecule type" value="Genomic_DNA"/>
</dbReference>
<comment type="caution">
    <text evidence="3">The sequence shown here is derived from an EMBL/GenBank/DDBJ whole genome shotgun (WGS) entry which is preliminary data.</text>
</comment>
<dbReference type="PANTHER" id="PTHR14024:SF49">
    <property type="entry name" value="LIPID STORAGE DROPLETS SURFACE-BINDING PROTEIN 1"/>
    <property type="match status" value="1"/>
</dbReference>
<dbReference type="Pfam" id="PF03036">
    <property type="entry name" value="Perilipin"/>
    <property type="match status" value="1"/>
</dbReference>
<feature type="compositionally biased region" description="Low complexity" evidence="2">
    <location>
        <begin position="46"/>
        <end position="61"/>
    </location>
</feature>
<evidence type="ECO:0000256" key="2">
    <source>
        <dbReference type="SAM" id="MobiDB-lite"/>
    </source>
</evidence>